<protein>
    <submittedName>
        <fullName evidence="2">Uncharacterized protein</fullName>
    </submittedName>
</protein>
<gene>
    <name evidence="2" type="ORF">EHQ49_17530</name>
</gene>
<reference evidence="2" key="1">
    <citation type="journal article" date="2019" name="PLoS Negl. Trop. Dis.">
        <title>Revisiting the worldwide diversity of Leptospira species in the environment.</title>
        <authorList>
            <person name="Vincent A.T."/>
            <person name="Schiettekatte O."/>
            <person name="Bourhy P."/>
            <person name="Veyrier F.J."/>
            <person name="Picardeau M."/>
        </authorList>
    </citation>
    <scope>NUCLEOTIDE SEQUENCE [LARGE SCALE GENOMIC DNA]</scope>
    <source>
        <strain evidence="2">201702692</strain>
    </source>
</reference>
<name>A0A4R9J9N6_9LEPT</name>
<dbReference type="OrthoDB" id="323608at2"/>
<accession>A0A4R9J9N6</accession>
<organism evidence="2 3">
    <name type="scientific">Leptospira perdikensis</name>
    <dbReference type="NCBI Taxonomy" id="2484948"/>
    <lineage>
        <taxon>Bacteria</taxon>
        <taxon>Pseudomonadati</taxon>
        <taxon>Spirochaetota</taxon>
        <taxon>Spirochaetia</taxon>
        <taxon>Leptospirales</taxon>
        <taxon>Leptospiraceae</taxon>
        <taxon>Leptospira</taxon>
    </lineage>
</organism>
<dbReference type="RefSeq" id="WP_135581117.1">
    <property type="nucleotide sequence ID" value="NZ_RQGA01000018.1"/>
</dbReference>
<evidence type="ECO:0000256" key="1">
    <source>
        <dbReference type="SAM" id="MobiDB-lite"/>
    </source>
</evidence>
<evidence type="ECO:0000313" key="2">
    <source>
        <dbReference type="EMBL" id="TGL35577.1"/>
    </source>
</evidence>
<proteinExistence type="predicted"/>
<dbReference type="AlphaFoldDB" id="A0A4R9J9N6"/>
<dbReference type="Proteomes" id="UP000298125">
    <property type="component" value="Unassembled WGS sequence"/>
</dbReference>
<comment type="caution">
    <text evidence="2">The sequence shown here is derived from an EMBL/GenBank/DDBJ whole genome shotgun (WGS) entry which is preliminary data.</text>
</comment>
<evidence type="ECO:0000313" key="3">
    <source>
        <dbReference type="Proteomes" id="UP000298125"/>
    </source>
</evidence>
<sequence>MSQATLTQKTEDQIDREVAEKTYTVISADIKSSLKLKAQVLQNYEITVDTGEKTNTNIWKIVESMKKLINEIQGWDLPTSKDLERDLNSHLANLALQFEATELSLRENRIKDRYSRLPSIEKIQINFIKQKDFKLAGRARPIFELQFQSNDPETLLPISHNMIITRACLDEILQSVEPKEFKKFRSLCEKFFSEADLHLSNFNKEVEKKQKEIKESTRKENSQLSLSIVSKEDGDFEDEDE</sequence>
<feature type="region of interest" description="Disordered" evidence="1">
    <location>
        <begin position="213"/>
        <end position="241"/>
    </location>
</feature>
<keyword evidence="3" id="KW-1185">Reference proteome</keyword>
<dbReference type="EMBL" id="RQGA01000018">
    <property type="protein sequence ID" value="TGL35577.1"/>
    <property type="molecule type" value="Genomic_DNA"/>
</dbReference>